<evidence type="ECO:0000313" key="2">
    <source>
        <dbReference type="EMBL" id="MBZ2166368.1"/>
    </source>
</evidence>
<comment type="caution">
    <text evidence="2">The sequence shown here is derived from an EMBL/GenBank/DDBJ whole genome shotgun (WGS) entry which is preliminary data.</text>
</comment>
<dbReference type="AlphaFoldDB" id="A0A8T5URH5"/>
<keyword evidence="1" id="KW-0472">Membrane</keyword>
<protein>
    <submittedName>
        <fullName evidence="2">Uncharacterized protein</fullName>
    </submittedName>
</protein>
<dbReference type="Proteomes" id="UP000825933">
    <property type="component" value="Unassembled WGS sequence"/>
</dbReference>
<feature type="transmembrane region" description="Helical" evidence="1">
    <location>
        <begin position="20"/>
        <end position="43"/>
    </location>
</feature>
<evidence type="ECO:0000256" key="1">
    <source>
        <dbReference type="SAM" id="Phobius"/>
    </source>
</evidence>
<accession>A0A8T5URH5</accession>
<sequence length="51" mass="5457">MSRSLHANNTISLTDKIEAVIGILGYLLPLILCLAFIVGLAFLMEARIGGI</sequence>
<dbReference type="RefSeq" id="WP_223791920.1">
    <property type="nucleotide sequence ID" value="NZ_JAIOUQ010000011.1"/>
</dbReference>
<gene>
    <name evidence="2" type="ORF">K8N75_09995</name>
</gene>
<organism evidence="2 3">
    <name type="scientific">Methanobacterium spitsbergense</name>
    <dbReference type="NCBI Taxonomy" id="2874285"/>
    <lineage>
        <taxon>Archaea</taxon>
        <taxon>Methanobacteriati</taxon>
        <taxon>Methanobacteriota</taxon>
        <taxon>Methanomada group</taxon>
        <taxon>Methanobacteria</taxon>
        <taxon>Methanobacteriales</taxon>
        <taxon>Methanobacteriaceae</taxon>
        <taxon>Methanobacterium</taxon>
    </lineage>
</organism>
<name>A0A8T5URH5_9EURY</name>
<proteinExistence type="predicted"/>
<evidence type="ECO:0000313" key="3">
    <source>
        <dbReference type="Proteomes" id="UP000825933"/>
    </source>
</evidence>
<reference evidence="3" key="1">
    <citation type="journal article" date="2022" name="Microbiol. Resour. Announc.">
        <title>Draft Genome Sequence of a Methanogenic Archaeon from West Spitsbergen Permafrost.</title>
        <authorList>
            <person name="Trubitsyn V."/>
            <person name="Rivkina E."/>
            <person name="Shcherbakova V."/>
        </authorList>
    </citation>
    <scope>NUCLEOTIDE SEQUENCE [LARGE SCALE GENOMIC DNA]</scope>
    <source>
        <strain evidence="3">VT</strain>
    </source>
</reference>
<keyword evidence="1" id="KW-1133">Transmembrane helix</keyword>
<keyword evidence="3" id="KW-1185">Reference proteome</keyword>
<dbReference type="EMBL" id="JAIOUQ010000011">
    <property type="protein sequence ID" value="MBZ2166368.1"/>
    <property type="molecule type" value="Genomic_DNA"/>
</dbReference>
<keyword evidence="1" id="KW-0812">Transmembrane</keyword>